<dbReference type="EC" id="6.1.1.11" evidence="1"/>
<dbReference type="InterPro" id="IPR010978">
    <property type="entry name" value="tRNA-bd_arm"/>
</dbReference>
<evidence type="ECO:0000313" key="11">
    <source>
        <dbReference type="Proteomes" id="UP000636709"/>
    </source>
</evidence>
<dbReference type="InterPro" id="IPR015866">
    <property type="entry name" value="Ser-tRNA-synth_1_N"/>
</dbReference>
<reference evidence="10" key="1">
    <citation type="submission" date="2020-07" db="EMBL/GenBank/DDBJ databases">
        <title>Genome sequence and genetic diversity analysis of an under-domesticated orphan crop, white fonio (Digitaria exilis).</title>
        <authorList>
            <person name="Bennetzen J.L."/>
            <person name="Chen S."/>
            <person name="Ma X."/>
            <person name="Wang X."/>
            <person name="Yssel A.E.J."/>
            <person name="Chaluvadi S.R."/>
            <person name="Johnson M."/>
            <person name="Gangashetty P."/>
            <person name="Hamidou F."/>
            <person name="Sanogo M.D."/>
            <person name="Zwaenepoel A."/>
            <person name="Wallace J."/>
            <person name="Van De Peer Y."/>
            <person name="Van Deynze A."/>
        </authorList>
    </citation>
    <scope>NUCLEOTIDE SEQUENCE</scope>
    <source>
        <tissue evidence="10">Leaves</tissue>
    </source>
</reference>
<keyword evidence="11" id="KW-1185">Reference proteome</keyword>
<feature type="site" description="Important for serine binding" evidence="7">
    <location>
        <position position="336"/>
    </location>
</feature>
<feature type="binding site" evidence="8">
    <location>
        <begin position="298"/>
        <end position="301"/>
    </location>
    <ligand>
        <name>ATP</name>
        <dbReference type="ChEBI" id="CHEBI:30616"/>
    </ligand>
</feature>
<feature type="binding site" evidence="7">
    <location>
        <position position="232"/>
    </location>
    <ligand>
        <name>L-serine</name>
        <dbReference type="ChEBI" id="CHEBI:33384"/>
    </ligand>
</feature>
<dbReference type="GO" id="GO:0006434">
    <property type="term" value="P:seryl-tRNA aminoacylation"/>
    <property type="evidence" value="ECO:0007669"/>
    <property type="project" value="InterPro"/>
</dbReference>
<accession>A0A835KVT8</accession>
<dbReference type="SUPFAM" id="SSF46589">
    <property type="entry name" value="tRNA-binding arm"/>
    <property type="match status" value="1"/>
</dbReference>
<evidence type="ECO:0000259" key="9">
    <source>
        <dbReference type="PROSITE" id="PS50862"/>
    </source>
</evidence>
<organism evidence="10 11">
    <name type="scientific">Digitaria exilis</name>
    <dbReference type="NCBI Taxonomy" id="1010633"/>
    <lineage>
        <taxon>Eukaryota</taxon>
        <taxon>Viridiplantae</taxon>
        <taxon>Streptophyta</taxon>
        <taxon>Embryophyta</taxon>
        <taxon>Tracheophyta</taxon>
        <taxon>Spermatophyta</taxon>
        <taxon>Magnoliopsida</taxon>
        <taxon>Liliopsida</taxon>
        <taxon>Poales</taxon>
        <taxon>Poaceae</taxon>
        <taxon>PACMAD clade</taxon>
        <taxon>Panicoideae</taxon>
        <taxon>Panicodae</taxon>
        <taxon>Paniceae</taxon>
        <taxon>Anthephorinae</taxon>
        <taxon>Digitaria</taxon>
    </lineage>
</organism>
<evidence type="ECO:0000256" key="7">
    <source>
        <dbReference type="PIRSR" id="PIRSR001529-1"/>
    </source>
</evidence>
<dbReference type="EMBL" id="JACEFO010000429">
    <property type="protein sequence ID" value="KAF8772086.1"/>
    <property type="molecule type" value="Genomic_DNA"/>
</dbReference>
<dbReference type="GO" id="GO:0004828">
    <property type="term" value="F:serine-tRNA ligase activity"/>
    <property type="evidence" value="ECO:0007669"/>
    <property type="project" value="UniProtKB-EC"/>
</dbReference>
<name>A0A835KVT8_9POAL</name>
<dbReference type="PRINTS" id="PR00981">
    <property type="entry name" value="TRNASYNTHSER"/>
</dbReference>
<feature type="binding site" evidence="7">
    <location>
        <position position="209"/>
    </location>
    <ligand>
        <name>L-serine</name>
        <dbReference type="ChEBI" id="CHEBI:33384"/>
    </ligand>
</feature>
<evidence type="ECO:0000256" key="8">
    <source>
        <dbReference type="PIRSR" id="PIRSR001529-2"/>
    </source>
</evidence>
<gene>
    <name evidence="10" type="ORF">HU200_006079</name>
</gene>
<dbReference type="AlphaFoldDB" id="A0A835KVT8"/>
<dbReference type="GO" id="GO:0005524">
    <property type="term" value="F:ATP binding"/>
    <property type="evidence" value="ECO:0007669"/>
    <property type="project" value="UniProtKB-KW"/>
</dbReference>
<comment type="caution">
    <text evidence="10">The sequence shown here is derived from an EMBL/GenBank/DDBJ whole genome shotgun (WGS) entry which is preliminary data.</text>
</comment>
<dbReference type="Gene3D" id="3.30.930.10">
    <property type="entry name" value="Bira Bifunctional Protein, Domain 2"/>
    <property type="match status" value="2"/>
</dbReference>
<evidence type="ECO:0000256" key="1">
    <source>
        <dbReference type="ARBA" id="ARBA00012840"/>
    </source>
</evidence>
<dbReference type="PANTHER" id="PTHR11778">
    <property type="entry name" value="SERYL-TRNA SYNTHETASE"/>
    <property type="match status" value="1"/>
</dbReference>
<dbReference type="InterPro" id="IPR045864">
    <property type="entry name" value="aa-tRNA-synth_II/BPL/LPL"/>
</dbReference>
<evidence type="ECO:0000256" key="4">
    <source>
        <dbReference type="ARBA" id="ARBA00022840"/>
    </source>
</evidence>
<dbReference type="InterPro" id="IPR002314">
    <property type="entry name" value="aa-tRNA-synt_IIb"/>
</dbReference>
<dbReference type="InterPro" id="IPR002317">
    <property type="entry name" value="Ser-tRNA-ligase_type_1"/>
</dbReference>
<keyword evidence="2" id="KW-0436">Ligase</keyword>
<dbReference type="Pfam" id="PF02403">
    <property type="entry name" value="Seryl_tRNA_N"/>
    <property type="match status" value="1"/>
</dbReference>
<keyword evidence="5" id="KW-0030">Aminoacyl-tRNA synthetase</keyword>
<evidence type="ECO:0000256" key="6">
    <source>
        <dbReference type="ARBA" id="ARBA00031113"/>
    </source>
</evidence>
<dbReference type="InterPro" id="IPR006195">
    <property type="entry name" value="aa-tRNA-synth_II"/>
</dbReference>
<dbReference type="InterPro" id="IPR042103">
    <property type="entry name" value="SerRS_1_N_sf"/>
</dbReference>
<evidence type="ECO:0000256" key="5">
    <source>
        <dbReference type="ARBA" id="ARBA00023146"/>
    </source>
</evidence>
<keyword evidence="3" id="KW-0547">Nucleotide-binding</keyword>
<dbReference type="Gene3D" id="1.10.287.40">
    <property type="entry name" value="Serine-tRNA synthetase, tRNA binding domain"/>
    <property type="match status" value="1"/>
</dbReference>
<feature type="domain" description="Aminoacyl-transfer RNA synthetases class-II family profile" evidence="9">
    <location>
        <begin position="211"/>
        <end position="360"/>
    </location>
</feature>
<proteinExistence type="predicted"/>
<dbReference type="SUPFAM" id="SSF55681">
    <property type="entry name" value="Class II aaRS and biotin synthetases"/>
    <property type="match status" value="1"/>
</dbReference>
<keyword evidence="4 8" id="KW-0067">ATP-binding</keyword>
<sequence>MLDVNLFRTGKADLVRESELHRFAAVELVDEVIALDDAWRRQRFNLDKVRQELNAASKRIGKLMTATGNQDEEETKKLMEHTNGIKKRQAAMETEVDEAKAALDAKLMAVGNILHKSVPICDDEANNVVLRRIGDQRMEEGLKNHRDLCVMLDIADLKKGAAAAGGRGYKLMQTPHMMTKEAMAKCAQLSQYDEELYKLEGEGKFLIATKEAGSHGRDTAGIFRTHEFQKIEQFCITSPDGDCSWEMLEEMIKNSEDFYRELGIAGQVVNVVSGALNNAAAKKYDLEGWFPASKAYRELVSCSNCTDYQARRLGITYGQRRRDERCKKYVHTLNSTLTATERTLCCILETYQKEDGVEVPKVLQPFMCGIEFLPFKKTVDGKPDARSKSNK</sequence>
<evidence type="ECO:0000313" key="10">
    <source>
        <dbReference type="EMBL" id="KAF8772086.1"/>
    </source>
</evidence>
<dbReference type="PIRSF" id="PIRSF001529">
    <property type="entry name" value="Ser-tRNA-synth_IIa"/>
    <property type="match status" value="1"/>
</dbReference>
<feature type="binding site" evidence="7">
    <location>
        <position position="334"/>
    </location>
    <ligand>
        <name>L-serine</name>
        <dbReference type="ChEBI" id="CHEBI:33384"/>
    </ligand>
</feature>
<dbReference type="PROSITE" id="PS50862">
    <property type="entry name" value="AA_TRNA_LIGASE_II"/>
    <property type="match status" value="1"/>
</dbReference>
<dbReference type="Pfam" id="PF00587">
    <property type="entry name" value="tRNA-synt_2b"/>
    <property type="match status" value="1"/>
</dbReference>
<dbReference type="OrthoDB" id="593770at2759"/>
<dbReference type="Proteomes" id="UP000636709">
    <property type="component" value="Unassembled WGS sequence"/>
</dbReference>
<evidence type="ECO:0000256" key="2">
    <source>
        <dbReference type="ARBA" id="ARBA00022598"/>
    </source>
</evidence>
<evidence type="ECO:0000256" key="3">
    <source>
        <dbReference type="ARBA" id="ARBA00022741"/>
    </source>
</evidence>
<protein>
    <recommendedName>
        <fullName evidence="1">serine--tRNA ligase</fullName>
        <ecNumber evidence="1">6.1.1.11</ecNumber>
    </recommendedName>
    <alternativeName>
        <fullName evidence="6">Seryl-tRNA synthetase</fullName>
    </alternativeName>
</protein>